<evidence type="ECO:0000313" key="1">
    <source>
        <dbReference type="EMBL" id="MDI3418806.1"/>
    </source>
</evidence>
<gene>
    <name evidence="1" type="ORF">QIT00_09555</name>
</gene>
<keyword evidence="2" id="KW-1185">Reference proteome</keyword>
<comment type="caution">
    <text evidence="1">The sequence shown here is derived from an EMBL/GenBank/DDBJ whole genome shotgun (WGS) entry which is preliminary data.</text>
</comment>
<sequence>MDDDEGRLQWRTLLKTIEKKLILAEKHPGMLAEDLSDYLFARSTGHFASLMALINRGCLRAIRSGHERLDEELMNRVKNDAAAEAARKELEAEIKAGLKTTRPQQRRKSA</sequence>
<protein>
    <submittedName>
        <fullName evidence="1">Uncharacterized protein</fullName>
    </submittedName>
</protein>
<dbReference type="RefSeq" id="WP_282534712.1">
    <property type="nucleotide sequence ID" value="NZ_JASCIS010000007.1"/>
</dbReference>
<dbReference type="EMBL" id="JASCIS010000007">
    <property type="protein sequence ID" value="MDI3418806.1"/>
    <property type="molecule type" value="Genomic_DNA"/>
</dbReference>
<accession>A0ABT6ST69</accession>
<name>A0ABT6ST69_9ACTN</name>
<reference evidence="1 2" key="1">
    <citation type="submission" date="2023-05" db="EMBL/GenBank/DDBJ databases">
        <title>Draft genome sequence of Streptomyces sp. B-S-A12 isolated from a cave soil in Thailand.</title>
        <authorList>
            <person name="Chamroensaksri N."/>
            <person name="Muangham S."/>
        </authorList>
    </citation>
    <scope>NUCLEOTIDE SEQUENCE [LARGE SCALE GENOMIC DNA]</scope>
    <source>
        <strain evidence="1 2">B-S-A12</strain>
    </source>
</reference>
<dbReference type="Proteomes" id="UP001237105">
    <property type="component" value="Unassembled WGS sequence"/>
</dbReference>
<organism evidence="1 2">
    <name type="scientific">Streptomyces luteolus</name>
    <dbReference type="NCBI Taxonomy" id="3043615"/>
    <lineage>
        <taxon>Bacteria</taxon>
        <taxon>Bacillati</taxon>
        <taxon>Actinomycetota</taxon>
        <taxon>Actinomycetes</taxon>
        <taxon>Kitasatosporales</taxon>
        <taxon>Streptomycetaceae</taxon>
        <taxon>Streptomyces</taxon>
    </lineage>
</organism>
<evidence type="ECO:0000313" key="2">
    <source>
        <dbReference type="Proteomes" id="UP001237105"/>
    </source>
</evidence>
<proteinExistence type="predicted"/>